<keyword evidence="6 15" id="KW-0436">Ligase</keyword>
<evidence type="ECO:0000256" key="15">
    <source>
        <dbReference type="HAMAP-Rule" id="MF_00283"/>
    </source>
</evidence>
<evidence type="ECO:0000313" key="20">
    <source>
        <dbReference type="EMBL" id="OZG50079.1"/>
    </source>
</evidence>
<dbReference type="HAMAP" id="MF_00283">
    <property type="entry name" value="Phe_tRNA_synth_beta1"/>
    <property type="match status" value="1"/>
</dbReference>
<evidence type="ECO:0000256" key="6">
    <source>
        <dbReference type="ARBA" id="ARBA00022598"/>
    </source>
</evidence>
<protein>
    <recommendedName>
        <fullName evidence="15">Phenylalanine--tRNA ligase beta subunit</fullName>
        <ecNumber evidence="15">6.1.1.20</ecNumber>
    </recommendedName>
    <alternativeName>
        <fullName evidence="15">Phenylalanyl-tRNA synthetase beta subunit</fullName>
        <shortName evidence="15">PheRS</shortName>
    </alternativeName>
</protein>
<dbReference type="SUPFAM" id="SSF55681">
    <property type="entry name" value="Class II aaRS and biotin synthetases"/>
    <property type="match status" value="1"/>
</dbReference>
<dbReference type="Pfam" id="PF03484">
    <property type="entry name" value="B5"/>
    <property type="match status" value="1"/>
</dbReference>
<evidence type="ECO:0000256" key="9">
    <source>
        <dbReference type="ARBA" id="ARBA00022840"/>
    </source>
</evidence>
<evidence type="ECO:0000256" key="16">
    <source>
        <dbReference type="PROSITE-ProRule" id="PRU00209"/>
    </source>
</evidence>
<keyword evidence="5 16" id="KW-0820">tRNA-binding</keyword>
<evidence type="ECO:0000256" key="10">
    <source>
        <dbReference type="ARBA" id="ARBA00022842"/>
    </source>
</evidence>
<sequence length="867" mass="95086">MPMVDIDWLKEHVEVPADLSYEQLAQDLVKVGLEEEEIHRSTVTGPIVVGYVVEAVAEPQKNGKIINWCQVDVGDQYNAVDETGRKVPRGIVCGAPNMAAGEKVVVTLPGAVLPGDFRIEPRKTYGHVSNGMCASERELGLGSDHNGIILLRHYGFSPEEYETLQPGDDAIALLHLDNPVLEINITPDRGYALSYRGVAREFHHSTGASFTDPVSKLTDHLNAQVNADESAVQVEIDDQAPIHDKPGCDRYYLRAVRDYDPQAASPNWMRRRLIRAGMRPISLAVDVTNYTMLDLGQPLHAYDLDKIEGPIVVRRAQEGERLTTLDGKDRELSPEDLLITDSPNGDRSSRILGIAGVMGGLYGEVDAQTKNILIESAHFDTVSIARTARRHKLPSEASRRFERGVDTAIQPAAVQMAVDLLTTYGGAQADEYAIDINNCEPVQPISFPVSSVKRLVDLDTTREGIIFILEDVGCGVEEVNDEELLVTPPSWRPDLVQPCDLVEEVARLVGYDQIPTKMPSPFVAGKVGLTPEQRGRRWVADTLAEYGLTEVLNYPFVGDADFKAFSVDEDEMHPISVELANPMAADRPYLRRELLLPLANTAQRNIRRGNENIRIFEIGHIFKSDTQAPAVPSLPGGCRPTDQQLHSLDAGLPEQQLHVAALLTGNAVEDGWLGDRRAVDWSDAVEVARRVMDRLGADYDLQQPTADEVPVQWHPGRMAYVVLSGNVQAGLLGELHPHVTEALGLPEHTAAFELDLDAIFAAMDFKPIQAKAISIFPPVKQDLAFTVPDDVSSSQLTAAIENAVGPLLESIQLFDVFTGDQIGKGMKSLAYSVTFRAPDRTLTSEDSDSIRKNIVHATSALGAQLRA</sequence>
<evidence type="ECO:0000256" key="14">
    <source>
        <dbReference type="ARBA" id="ARBA00049255"/>
    </source>
</evidence>
<dbReference type="Gene3D" id="3.30.70.380">
    <property type="entry name" value="Ferrodoxin-fold anticodon-binding domain"/>
    <property type="match status" value="1"/>
</dbReference>
<dbReference type="Proteomes" id="UP000216004">
    <property type="component" value="Unassembled WGS sequence"/>
</dbReference>
<feature type="domain" description="TRNA-binding" evidence="17">
    <location>
        <begin position="41"/>
        <end position="162"/>
    </location>
</feature>
<organism evidence="20 21">
    <name type="scientific">Bombiscardovia coagulans</name>
    <dbReference type="NCBI Taxonomy" id="686666"/>
    <lineage>
        <taxon>Bacteria</taxon>
        <taxon>Bacillati</taxon>
        <taxon>Actinomycetota</taxon>
        <taxon>Actinomycetes</taxon>
        <taxon>Bifidobacteriales</taxon>
        <taxon>Bifidobacteriaceae</taxon>
        <taxon>Bombiscardovia</taxon>
    </lineage>
</organism>
<dbReference type="InterPro" id="IPR020825">
    <property type="entry name" value="Phe-tRNA_synthase-like_B3/B4"/>
</dbReference>
<dbReference type="Gene3D" id="3.50.40.10">
    <property type="entry name" value="Phenylalanyl-trna Synthetase, Chain B, domain 3"/>
    <property type="match status" value="1"/>
</dbReference>
<dbReference type="EC" id="6.1.1.20" evidence="15"/>
<dbReference type="InterPro" id="IPR045060">
    <property type="entry name" value="Phe-tRNA-ligase_IIc_bsu"/>
</dbReference>
<reference evidence="20 21" key="1">
    <citation type="journal article" date="2017" name="BMC Genomics">
        <title>Comparative genomic and phylogenomic analyses of the Bifidobacteriaceae family.</title>
        <authorList>
            <person name="Lugli G.A."/>
            <person name="Milani C."/>
            <person name="Turroni F."/>
            <person name="Duranti S."/>
            <person name="Mancabelli L."/>
            <person name="Mangifesta M."/>
            <person name="Ferrario C."/>
            <person name="Modesto M."/>
            <person name="Mattarelli P."/>
            <person name="Jiri K."/>
            <person name="van Sinderen D."/>
            <person name="Ventura M."/>
        </authorList>
    </citation>
    <scope>NUCLEOTIDE SEQUENCE [LARGE SCALE GENOMIC DNA]</scope>
    <source>
        <strain evidence="20 21">DSM 22924</strain>
    </source>
</reference>
<dbReference type="PROSITE" id="PS50886">
    <property type="entry name" value="TRBD"/>
    <property type="match status" value="1"/>
</dbReference>
<evidence type="ECO:0000256" key="3">
    <source>
        <dbReference type="ARBA" id="ARBA00011209"/>
    </source>
</evidence>
<dbReference type="FunFam" id="3.30.70.380:FF:000001">
    <property type="entry name" value="Phenylalanine--tRNA ligase beta subunit"/>
    <property type="match status" value="1"/>
</dbReference>
<evidence type="ECO:0000256" key="4">
    <source>
        <dbReference type="ARBA" id="ARBA00022490"/>
    </source>
</evidence>
<feature type="binding site" evidence="15">
    <location>
        <position position="503"/>
    </location>
    <ligand>
        <name>Mg(2+)</name>
        <dbReference type="ChEBI" id="CHEBI:18420"/>
        <note>shared with alpha subunit</note>
    </ligand>
</feature>
<keyword evidence="4 15" id="KW-0963">Cytoplasm</keyword>
<gene>
    <name evidence="15" type="primary">pheT</name>
    <name evidence="20" type="ORF">BOCO_0596</name>
</gene>
<dbReference type="Pfam" id="PF17759">
    <property type="entry name" value="tRNA_synthFbeta"/>
    <property type="match status" value="1"/>
</dbReference>
<dbReference type="InterPro" id="IPR045864">
    <property type="entry name" value="aa-tRNA-synth_II/BPL/LPL"/>
</dbReference>
<feature type="binding site" evidence="15">
    <location>
        <position position="504"/>
    </location>
    <ligand>
        <name>Mg(2+)</name>
        <dbReference type="ChEBI" id="CHEBI:18420"/>
        <note>shared with alpha subunit</note>
    </ligand>
</feature>
<keyword evidence="8 15" id="KW-0547">Nucleotide-binding</keyword>
<dbReference type="SUPFAM" id="SSF46955">
    <property type="entry name" value="Putative DNA-binding domain"/>
    <property type="match status" value="1"/>
</dbReference>
<dbReference type="GO" id="GO:0000049">
    <property type="term" value="F:tRNA binding"/>
    <property type="evidence" value="ECO:0007669"/>
    <property type="project" value="UniProtKB-UniRule"/>
</dbReference>
<dbReference type="SUPFAM" id="SSF54991">
    <property type="entry name" value="Anticodon-binding domain of PheRS"/>
    <property type="match status" value="1"/>
</dbReference>
<comment type="similarity">
    <text evidence="2 15">Belongs to the phenylalanyl-tRNA synthetase beta subunit family. Type 1 subfamily.</text>
</comment>
<dbReference type="InterPro" id="IPR005146">
    <property type="entry name" value="B3/B4_tRNA-bd"/>
</dbReference>
<dbReference type="AlphaFoldDB" id="A0A261ET95"/>
<dbReference type="OrthoDB" id="9805455at2"/>
<proteinExistence type="inferred from homology"/>
<dbReference type="PROSITE" id="PS51447">
    <property type="entry name" value="FDX_ACB"/>
    <property type="match status" value="1"/>
</dbReference>
<evidence type="ECO:0000259" key="18">
    <source>
        <dbReference type="PROSITE" id="PS51447"/>
    </source>
</evidence>
<dbReference type="SMART" id="SM00873">
    <property type="entry name" value="B3_4"/>
    <property type="match status" value="1"/>
</dbReference>
<dbReference type="EMBL" id="MWWS01000004">
    <property type="protein sequence ID" value="OZG50079.1"/>
    <property type="molecule type" value="Genomic_DNA"/>
</dbReference>
<dbReference type="InterPro" id="IPR041616">
    <property type="entry name" value="PheRS_beta_core"/>
</dbReference>
<evidence type="ECO:0000256" key="2">
    <source>
        <dbReference type="ARBA" id="ARBA00008653"/>
    </source>
</evidence>
<dbReference type="CDD" id="cd00769">
    <property type="entry name" value="PheRS_beta_core"/>
    <property type="match status" value="1"/>
</dbReference>
<comment type="subunit">
    <text evidence="3 15">Tetramer of two alpha and two beta subunits.</text>
</comment>
<keyword evidence="21" id="KW-1185">Reference proteome</keyword>
<dbReference type="PROSITE" id="PS51483">
    <property type="entry name" value="B5"/>
    <property type="match status" value="1"/>
</dbReference>
<name>A0A261ET95_9BIFI</name>
<dbReference type="Gene3D" id="2.40.50.140">
    <property type="entry name" value="Nucleic acid-binding proteins"/>
    <property type="match status" value="1"/>
</dbReference>
<dbReference type="GO" id="GO:0005524">
    <property type="term" value="F:ATP binding"/>
    <property type="evidence" value="ECO:0007669"/>
    <property type="project" value="UniProtKB-UniRule"/>
</dbReference>
<dbReference type="InterPro" id="IPR009061">
    <property type="entry name" value="DNA-bd_dom_put_sf"/>
</dbReference>
<dbReference type="CDD" id="cd02796">
    <property type="entry name" value="tRNA_bind_bactPheRS"/>
    <property type="match status" value="1"/>
</dbReference>
<evidence type="ECO:0000259" key="19">
    <source>
        <dbReference type="PROSITE" id="PS51483"/>
    </source>
</evidence>
<dbReference type="Gene3D" id="3.30.56.10">
    <property type="match status" value="2"/>
</dbReference>
<dbReference type="RefSeq" id="WP_094722613.1">
    <property type="nucleotide sequence ID" value="NZ_MWWS01000004.1"/>
</dbReference>
<dbReference type="InterPro" id="IPR004532">
    <property type="entry name" value="Phe-tRNA-ligase_IIc_bsu_bact"/>
</dbReference>
<accession>A0A261ET95</accession>
<keyword evidence="12 15" id="KW-0648">Protein biosynthesis</keyword>
<comment type="catalytic activity">
    <reaction evidence="14 15">
        <text>tRNA(Phe) + L-phenylalanine + ATP = L-phenylalanyl-tRNA(Phe) + AMP + diphosphate + H(+)</text>
        <dbReference type="Rhea" id="RHEA:19413"/>
        <dbReference type="Rhea" id="RHEA-COMP:9668"/>
        <dbReference type="Rhea" id="RHEA-COMP:9699"/>
        <dbReference type="ChEBI" id="CHEBI:15378"/>
        <dbReference type="ChEBI" id="CHEBI:30616"/>
        <dbReference type="ChEBI" id="CHEBI:33019"/>
        <dbReference type="ChEBI" id="CHEBI:58095"/>
        <dbReference type="ChEBI" id="CHEBI:78442"/>
        <dbReference type="ChEBI" id="CHEBI:78531"/>
        <dbReference type="ChEBI" id="CHEBI:456215"/>
        <dbReference type="EC" id="6.1.1.20"/>
    </reaction>
</comment>
<comment type="cofactor">
    <cofactor evidence="15">
        <name>Mg(2+)</name>
        <dbReference type="ChEBI" id="CHEBI:18420"/>
    </cofactor>
    <text evidence="15">Binds 2 magnesium ions per tetramer.</text>
</comment>
<dbReference type="Pfam" id="PF01588">
    <property type="entry name" value="tRNA_bind"/>
    <property type="match status" value="1"/>
</dbReference>
<keyword evidence="11 16" id="KW-0694">RNA-binding</keyword>
<dbReference type="Gene3D" id="3.30.930.10">
    <property type="entry name" value="Bira Bifunctional Protein, Domain 2"/>
    <property type="match status" value="1"/>
</dbReference>
<evidence type="ECO:0000256" key="12">
    <source>
        <dbReference type="ARBA" id="ARBA00022917"/>
    </source>
</evidence>
<keyword evidence="9 15" id="KW-0067">ATP-binding</keyword>
<dbReference type="NCBIfam" id="TIGR00472">
    <property type="entry name" value="pheT_bact"/>
    <property type="match status" value="1"/>
</dbReference>
<dbReference type="Pfam" id="PF03483">
    <property type="entry name" value="B3_4"/>
    <property type="match status" value="1"/>
</dbReference>
<dbReference type="InterPro" id="IPR012340">
    <property type="entry name" value="NA-bd_OB-fold"/>
</dbReference>
<evidence type="ECO:0000256" key="13">
    <source>
        <dbReference type="ARBA" id="ARBA00023146"/>
    </source>
</evidence>
<dbReference type="SUPFAM" id="SSF56037">
    <property type="entry name" value="PheT/TilS domain"/>
    <property type="match status" value="1"/>
</dbReference>
<evidence type="ECO:0000256" key="1">
    <source>
        <dbReference type="ARBA" id="ARBA00004496"/>
    </source>
</evidence>
<keyword evidence="13 15" id="KW-0030">Aminoacyl-tRNA synthetase</keyword>
<comment type="subcellular location">
    <subcellularLocation>
        <location evidence="1 15">Cytoplasm</location>
    </subcellularLocation>
</comment>
<dbReference type="InterPro" id="IPR036690">
    <property type="entry name" value="Fdx_antiC-bd_sf"/>
</dbReference>
<dbReference type="InterPro" id="IPR002547">
    <property type="entry name" value="tRNA-bd_dom"/>
</dbReference>
<comment type="caution">
    <text evidence="20">The sequence shown here is derived from an EMBL/GenBank/DDBJ whole genome shotgun (WGS) entry which is preliminary data.</text>
</comment>
<dbReference type="SMART" id="SM00896">
    <property type="entry name" value="FDX-ACB"/>
    <property type="match status" value="1"/>
</dbReference>
<dbReference type="GO" id="GO:0000287">
    <property type="term" value="F:magnesium ion binding"/>
    <property type="evidence" value="ECO:0007669"/>
    <property type="project" value="UniProtKB-UniRule"/>
</dbReference>
<feature type="binding site" evidence="15">
    <location>
        <position position="494"/>
    </location>
    <ligand>
        <name>Mg(2+)</name>
        <dbReference type="ChEBI" id="CHEBI:18420"/>
        <note>shared with alpha subunit</note>
    </ligand>
</feature>
<dbReference type="InterPro" id="IPR005121">
    <property type="entry name" value="Fdx_antiC-bd"/>
</dbReference>
<evidence type="ECO:0000256" key="5">
    <source>
        <dbReference type="ARBA" id="ARBA00022555"/>
    </source>
</evidence>
<keyword evidence="7 15" id="KW-0479">Metal-binding</keyword>
<feature type="binding site" evidence="15">
    <location>
        <position position="500"/>
    </location>
    <ligand>
        <name>Mg(2+)</name>
        <dbReference type="ChEBI" id="CHEBI:18420"/>
        <note>shared with alpha subunit</note>
    </ligand>
</feature>
<dbReference type="PANTHER" id="PTHR10947">
    <property type="entry name" value="PHENYLALANYL-TRNA SYNTHETASE BETA CHAIN AND LEUCINE-RICH REPEAT-CONTAINING PROTEIN 47"/>
    <property type="match status" value="1"/>
</dbReference>
<dbReference type="GO" id="GO:0006432">
    <property type="term" value="P:phenylalanyl-tRNA aminoacylation"/>
    <property type="evidence" value="ECO:0007669"/>
    <property type="project" value="UniProtKB-UniRule"/>
</dbReference>
<dbReference type="InterPro" id="IPR005147">
    <property type="entry name" value="tRNA_synthase_B5-dom"/>
</dbReference>
<feature type="domain" description="FDX-ACB" evidence="18">
    <location>
        <begin position="774"/>
        <end position="866"/>
    </location>
</feature>
<dbReference type="SMART" id="SM00874">
    <property type="entry name" value="B5"/>
    <property type="match status" value="1"/>
</dbReference>
<feature type="domain" description="B5" evidence="19">
    <location>
        <begin position="440"/>
        <end position="516"/>
    </location>
</feature>
<keyword evidence="10 15" id="KW-0460">Magnesium</keyword>
<evidence type="ECO:0000256" key="7">
    <source>
        <dbReference type="ARBA" id="ARBA00022723"/>
    </source>
</evidence>
<dbReference type="GO" id="GO:0009328">
    <property type="term" value="C:phenylalanine-tRNA ligase complex"/>
    <property type="evidence" value="ECO:0007669"/>
    <property type="project" value="TreeGrafter"/>
</dbReference>
<dbReference type="Pfam" id="PF03147">
    <property type="entry name" value="FDX-ACB"/>
    <property type="match status" value="1"/>
</dbReference>
<evidence type="ECO:0000256" key="8">
    <source>
        <dbReference type="ARBA" id="ARBA00022741"/>
    </source>
</evidence>
<dbReference type="InterPro" id="IPR033714">
    <property type="entry name" value="tRNA_bind_bactPheRS"/>
</dbReference>
<dbReference type="PANTHER" id="PTHR10947:SF0">
    <property type="entry name" value="PHENYLALANINE--TRNA LIGASE BETA SUBUNIT"/>
    <property type="match status" value="1"/>
</dbReference>
<dbReference type="SUPFAM" id="SSF50249">
    <property type="entry name" value="Nucleic acid-binding proteins"/>
    <property type="match status" value="1"/>
</dbReference>
<dbReference type="GO" id="GO:0004826">
    <property type="term" value="F:phenylalanine-tRNA ligase activity"/>
    <property type="evidence" value="ECO:0007669"/>
    <property type="project" value="UniProtKB-UniRule"/>
</dbReference>
<evidence type="ECO:0000313" key="21">
    <source>
        <dbReference type="Proteomes" id="UP000216004"/>
    </source>
</evidence>
<evidence type="ECO:0000256" key="11">
    <source>
        <dbReference type="ARBA" id="ARBA00022884"/>
    </source>
</evidence>
<evidence type="ECO:0000259" key="17">
    <source>
        <dbReference type="PROSITE" id="PS50886"/>
    </source>
</evidence>